<dbReference type="Pfam" id="PF18976">
    <property type="entry name" value="DUF5712"/>
    <property type="match status" value="1"/>
</dbReference>
<accession>A0ABS0TF07</accession>
<evidence type="ECO:0000313" key="2">
    <source>
        <dbReference type="Proteomes" id="UP000635665"/>
    </source>
</evidence>
<dbReference type="RefSeq" id="WP_198638237.1">
    <property type="nucleotide sequence ID" value="NZ_JAEHNY010000004.1"/>
</dbReference>
<gene>
    <name evidence="1" type="ORF">I6U50_06365</name>
</gene>
<dbReference type="EMBL" id="JAEHNY010000004">
    <property type="protein sequence ID" value="MBI6119640.1"/>
    <property type="molecule type" value="Genomic_DNA"/>
</dbReference>
<evidence type="ECO:0000313" key="1">
    <source>
        <dbReference type="EMBL" id="MBI6119640.1"/>
    </source>
</evidence>
<dbReference type="InterPro" id="IPR043766">
    <property type="entry name" value="BfmA-like"/>
</dbReference>
<dbReference type="InterPro" id="IPR048098">
    <property type="entry name" value="MobB"/>
</dbReference>
<organism evidence="1 2">
    <name type="scientific">Salegentibacter maritimus</name>
    <dbReference type="NCBI Taxonomy" id="2794347"/>
    <lineage>
        <taxon>Bacteria</taxon>
        <taxon>Pseudomonadati</taxon>
        <taxon>Bacteroidota</taxon>
        <taxon>Flavobacteriia</taxon>
        <taxon>Flavobacteriales</taxon>
        <taxon>Flavobacteriaceae</taxon>
        <taxon>Salegentibacter</taxon>
    </lineage>
</organism>
<dbReference type="NCBIfam" id="NF041495">
    <property type="entry name" value="MobB_relaxase"/>
    <property type="match status" value="1"/>
</dbReference>
<keyword evidence="2" id="KW-1185">Reference proteome</keyword>
<comment type="caution">
    <text evidence="1">The sequence shown here is derived from an EMBL/GenBank/DDBJ whole genome shotgun (WGS) entry which is preliminary data.</text>
</comment>
<proteinExistence type="predicted"/>
<sequence>MYITITPQKLGANYSQSAADYVDYLEKENQLPGIEEKDHELFFNQEEDGISPETVVKEIDANTAKLEKREPKFYSITVNPSQYELKKLQNSSEALKQYTRAIMKDYASSFNREINGRPISVNDIKYFAKIEHQRAFKGTDFQVKENQPYATKILELKNQIRKIERGEMQGSLSSKKQQILKLEKEAPYQQNGQRIVQGMPKEGNQSHIHIIVSRKDASNSYSLSPGSKYKASEVELNGKLVKRGFNRDLFFQKAEKTFDNQFHYQRNFVETYKARKDFIKSPKMYFSAIAGLPASEKALAIKMLRQTGIPMVPAISISKAQLTVKFIKTIKKGIQIASKSASIGI</sequence>
<name>A0ABS0TF07_9FLAO</name>
<protein>
    <submittedName>
        <fullName evidence="1">Mobilization protein</fullName>
    </submittedName>
</protein>
<reference evidence="1 2" key="1">
    <citation type="submission" date="2020-12" db="EMBL/GenBank/DDBJ databases">
        <title>Salegentibacter orientalis sp. nov., isolated from costal sediment.</title>
        <authorList>
            <person name="Lian F.-B."/>
        </authorList>
    </citation>
    <scope>NUCLEOTIDE SEQUENCE [LARGE SCALE GENOMIC DNA]</scope>
    <source>
        <strain evidence="1 2">F60176</strain>
    </source>
</reference>
<dbReference type="Proteomes" id="UP000635665">
    <property type="component" value="Unassembled WGS sequence"/>
</dbReference>